<dbReference type="Proteomes" id="UP000199648">
    <property type="component" value="Unassembled WGS sequence"/>
</dbReference>
<evidence type="ECO:0000313" key="3">
    <source>
        <dbReference type="EMBL" id="SCZ56191.1"/>
    </source>
</evidence>
<dbReference type="AlphaFoldDB" id="A0A1G5Q483"/>
<protein>
    <submittedName>
        <fullName evidence="3">Spore maturation protein CgeB</fullName>
    </submittedName>
</protein>
<sequence length="390" mass="42948">MKVGLDIAFFGSSLVSAYWNGAATYYRGIIHALARRGHRVTFYEPDAYDRQIHRDIADPDWARVFVYKPTEEGAWQALADGSNADVIVKASGVGVFDELLEAAVPQIKRADAVSIYWDVDAPATLGRIAADAGDPMRNLIPEYDLVLTYGGGQPVIDAFLELGARECIPVYNAVDPETHHPVEPDPRFDADLGFLGNRLPDRETRVERFFLETAALRPDLHFLLGGNGWQDKPMPGNVDYLGHIYTRDHNTFNCTPRAVLNVNRDSMAKNGWSPATRIFEAAGAGACLISDWWLGIEDFLEPEREVLVAHSAEDVAAHLDGLTRKRARAMGEAARRRVLAEHTYSRRAEQVESILEGFDAARTAELAARTTTVSTSGTEHVSGSNFGPPA</sequence>
<accession>A0A1G5Q483</accession>
<feature type="region of interest" description="Disordered" evidence="1">
    <location>
        <begin position="370"/>
        <end position="390"/>
    </location>
</feature>
<dbReference type="RefSeq" id="WP_092994182.1">
    <property type="nucleotide sequence ID" value="NZ_FMWD01000003.1"/>
</dbReference>
<evidence type="ECO:0000256" key="1">
    <source>
        <dbReference type="SAM" id="MobiDB-lite"/>
    </source>
</evidence>
<dbReference type="SUPFAM" id="SSF53756">
    <property type="entry name" value="UDP-Glycosyltransferase/glycogen phosphorylase"/>
    <property type="match status" value="1"/>
</dbReference>
<feature type="domain" description="Spore protein YkvP/CgeB glycosyl transferase-like" evidence="2">
    <location>
        <begin position="208"/>
        <end position="352"/>
    </location>
</feature>
<evidence type="ECO:0000313" key="4">
    <source>
        <dbReference type="Proteomes" id="UP000199648"/>
    </source>
</evidence>
<evidence type="ECO:0000259" key="2">
    <source>
        <dbReference type="Pfam" id="PF13524"/>
    </source>
</evidence>
<gene>
    <name evidence="3" type="ORF">SAMN03097708_01299</name>
</gene>
<dbReference type="EMBL" id="FMWD01000003">
    <property type="protein sequence ID" value="SCZ56191.1"/>
    <property type="molecule type" value="Genomic_DNA"/>
</dbReference>
<dbReference type="Pfam" id="PF13524">
    <property type="entry name" value="Glyco_trans_1_2"/>
    <property type="match status" value="1"/>
</dbReference>
<dbReference type="STRING" id="415747.SAMN03097708_01299"/>
<dbReference type="OrthoDB" id="9813806at2"/>
<organism evidence="3 4">
    <name type="scientific">Thiohalomonas denitrificans</name>
    <dbReference type="NCBI Taxonomy" id="415747"/>
    <lineage>
        <taxon>Bacteria</taxon>
        <taxon>Pseudomonadati</taxon>
        <taxon>Pseudomonadota</taxon>
        <taxon>Gammaproteobacteria</taxon>
        <taxon>Thiohalomonadales</taxon>
        <taxon>Thiohalomonadaceae</taxon>
        <taxon>Thiohalomonas</taxon>
    </lineage>
</organism>
<keyword evidence="4" id="KW-1185">Reference proteome</keyword>
<proteinExistence type="predicted"/>
<reference evidence="3 4" key="1">
    <citation type="submission" date="2016-10" db="EMBL/GenBank/DDBJ databases">
        <authorList>
            <person name="de Groot N.N."/>
        </authorList>
    </citation>
    <scope>NUCLEOTIDE SEQUENCE [LARGE SCALE GENOMIC DNA]</scope>
    <source>
        <strain evidence="3 4">HLD2</strain>
    </source>
</reference>
<feature type="compositionally biased region" description="Polar residues" evidence="1">
    <location>
        <begin position="373"/>
        <end position="390"/>
    </location>
</feature>
<dbReference type="Gene3D" id="3.40.50.2000">
    <property type="entry name" value="Glycogen Phosphorylase B"/>
    <property type="match status" value="2"/>
</dbReference>
<name>A0A1G5Q483_9GAMM</name>
<dbReference type="InterPro" id="IPR055259">
    <property type="entry name" value="YkvP/CgeB_Glyco_trans-like"/>
</dbReference>